<dbReference type="PANTHER" id="PTHR45913">
    <property type="entry name" value="EPM2A-INTERACTING PROTEIN 1"/>
    <property type="match status" value="1"/>
</dbReference>
<dbReference type="RefSeq" id="XP_025425549.1">
    <property type="nucleotide sequence ID" value="XM_025569764.1"/>
</dbReference>
<dbReference type="Proteomes" id="UP000694846">
    <property type="component" value="Unplaced"/>
</dbReference>
<dbReference type="OrthoDB" id="6603364at2759"/>
<dbReference type="GeneID" id="112694326"/>
<dbReference type="PANTHER" id="PTHR45913:SF5">
    <property type="entry name" value="GENERAL TRANSCRIPTION FACTOR II-I REPEAT DOMAIN-CONTAINING PROTEIN 2A-LIKE PROTEIN"/>
    <property type="match status" value="1"/>
</dbReference>
<proteinExistence type="predicted"/>
<accession>A0A8B8GQK6</accession>
<gene>
    <name evidence="2" type="primary">LOC112694326</name>
</gene>
<evidence type="ECO:0000313" key="2">
    <source>
        <dbReference type="RefSeq" id="XP_025425549.1"/>
    </source>
</evidence>
<keyword evidence="1" id="KW-1185">Reference proteome</keyword>
<organism evidence="1 2">
    <name type="scientific">Sipha flava</name>
    <name type="common">yellow sugarcane aphid</name>
    <dbReference type="NCBI Taxonomy" id="143950"/>
    <lineage>
        <taxon>Eukaryota</taxon>
        <taxon>Metazoa</taxon>
        <taxon>Ecdysozoa</taxon>
        <taxon>Arthropoda</taxon>
        <taxon>Hexapoda</taxon>
        <taxon>Insecta</taxon>
        <taxon>Pterygota</taxon>
        <taxon>Neoptera</taxon>
        <taxon>Paraneoptera</taxon>
        <taxon>Hemiptera</taxon>
        <taxon>Sternorrhyncha</taxon>
        <taxon>Aphidomorpha</taxon>
        <taxon>Aphidoidea</taxon>
        <taxon>Aphididae</taxon>
        <taxon>Sipha</taxon>
    </lineage>
</organism>
<evidence type="ECO:0000313" key="1">
    <source>
        <dbReference type="Proteomes" id="UP000694846"/>
    </source>
</evidence>
<sequence length="172" mass="20388">MYRDGIEQMAPWSCAIEQRWTGCGNVLQRCIECSDEIKKFLDEQNQIHEELSDLEWIARLMFFADFTQHLNNLNIKLQGDNEIITCMFDMIQAFLLEKLNLKVLEWLNLDAFKMQLVDFQSSTIWKEKSVILRNELEKIQRDRTIGKLVVNIGDKILKVWNEIPKDYSTLKK</sequence>
<reference evidence="2" key="1">
    <citation type="submission" date="2025-08" db="UniProtKB">
        <authorList>
            <consortium name="RefSeq"/>
        </authorList>
    </citation>
    <scope>IDENTIFICATION</scope>
    <source>
        <tissue evidence="2">Whole body</tissue>
    </source>
</reference>
<name>A0A8B8GQK6_9HEMI</name>
<protein>
    <submittedName>
        <fullName evidence="2">Zinc finger MYM-type protein 6-like</fullName>
    </submittedName>
</protein>
<dbReference type="AlphaFoldDB" id="A0A8B8GQK6"/>